<proteinExistence type="predicted"/>
<evidence type="ECO:0000256" key="2">
    <source>
        <dbReference type="SAM" id="SignalP"/>
    </source>
</evidence>
<gene>
    <name evidence="3" type="ORF">SAMN04488005_2850</name>
</gene>
<evidence type="ECO:0008006" key="5">
    <source>
        <dbReference type="Google" id="ProtNLM"/>
    </source>
</evidence>
<keyword evidence="1" id="KW-0472">Membrane</keyword>
<evidence type="ECO:0000313" key="3">
    <source>
        <dbReference type="EMBL" id="SFR55567.1"/>
    </source>
</evidence>
<accession>A0A1I6HMJ8</accession>
<name>A0A1I6HMJ8_9RHOB</name>
<dbReference type="AlphaFoldDB" id="A0A1I6HMJ8"/>
<sequence>MRLTTTLAAAAALAVSAVSAQAGGMTAPVMDAPVEVAAEPAPAGSSVNSAFIVIGVIAALLIASQLGDDED</sequence>
<feature type="transmembrane region" description="Helical" evidence="1">
    <location>
        <begin position="46"/>
        <end position="66"/>
    </location>
</feature>
<dbReference type="Proteomes" id="UP000199478">
    <property type="component" value="Unassembled WGS sequence"/>
</dbReference>
<evidence type="ECO:0000256" key="1">
    <source>
        <dbReference type="SAM" id="Phobius"/>
    </source>
</evidence>
<dbReference type="STRING" id="390270.SAMN04488005_2850"/>
<protein>
    <recommendedName>
        <fullName evidence="5">Ferrochelatase</fullName>
    </recommendedName>
</protein>
<feature type="chain" id="PRO_5011745452" description="Ferrochelatase" evidence="2">
    <location>
        <begin position="23"/>
        <end position="71"/>
    </location>
</feature>
<reference evidence="4" key="1">
    <citation type="submission" date="2016-10" db="EMBL/GenBank/DDBJ databases">
        <authorList>
            <person name="Varghese N."/>
            <person name="Submissions S."/>
        </authorList>
    </citation>
    <scope>NUCLEOTIDE SEQUENCE [LARGE SCALE GENOMIC DNA]</scope>
    <source>
        <strain evidence="4">DSM 26879</strain>
    </source>
</reference>
<keyword evidence="2" id="KW-0732">Signal</keyword>
<dbReference type="EMBL" id="FOYP01000002">
    <property type="protein sequence ID" value="SFR55567.1"/>
    <property type="molecule type" value="Genomic_DNA"/>
</dbReference>
<feature type="signal peptide" evidence="2">
    <location>
        <begin position="1"/>
        <end position="22"/>
    </location>
</feature>
<dbReference type="RefSeq" id="WP_090201322.1">
    <property type="nucleotide sequence ID" value="NZ_FOYP01000002.1"/>
</dbReference>
<keyword evidence="1" id="KW-1133">Transmembrane helix</keyword>
<keyword evidence="1" id="KW-0812">Transmembrane</keyword>
<evidence type="ECO:0000313" key="4">
    <source>
        <dbReference type="Proteomes" id="UP000199478"/>
    </source>
</evidence>
<organism evidence="3 4">
    <name type="scientific">Yoonia tamlensis</name>
    <dbReference type="NCBI Taxonomy" id="390270"/>
    <lineage>
        <taxon>Bacteria</taxon>
        <taxon>Pseudomonadati</taxon>
        <taxon>Pseudomonadota</taxon>
        <taxon>Alphaproteobacteria</taxon>
        <taxon>Rhodobacterales</taxon>
        <taxon>Paracoccaceae</taxon>
        <taxon>Yoonia</taxon>
    </lineage>
</organism>
<keyword evidence="4" id="KW-1185">Reference proteome</keyword>